<keyword evidence="4" id="KW-1185">Reference proteome</keyword>
<protein>
    <recommendedName>
        <fullName evidence="2">DUF6534 domain-containing protein</fullName>
    </recommendedName>
</protein>
<accession>A0AAD5YZV7</accession>
<gene>
    <name evidence="3" type="ORF">NP233_g1103</name>
</gene>
<feature type="transmembrane region" description="Helical" evidence="1">
    <location>
        <begin position="167"/>
        <end position="189"/>
    </location>
</feature>
<dbReference type="PANTHER" id="PTHR40465">
    <property type="entry name" value="CHROMOSOME 1, WHOLE GENOME SHOTGUN SEQUENCE"/>
    <property type="match status" value="1"/>
</dbReference>
<feature type="domain" description="DUF6534" evidence="2">
    <location>
        <begin position="177"/>
        <end position="262"/>
    </location>
</feature>
<organism evidence="3 4">
    <name type="scientific">Leucocoprinus birnbaumii</name>
    <dbReference type="NCBI Taxonomy" id="56174"/>
    <lineage>
        <taxon>Eukaryota</taxon>
        <taxon>Fungi</taxon>
        <taxon>Dikarya</taxon>
        <taxon>Basidiomycota</taxon>
        <taxon>Agaricomycotina</taxon>
        <taxon>Agaricomycetes</taxon>
        <taxon>Agaricomycetidae</taxon>
        <taxon>Agaricales</taxon>
        <taxon>Agaricineae</taxon>
        <taxon>Agaricaceae</taxon>
        <taxon>Leucocoprinus</taxon>
    </lineage>
</organism>
<feature type="transmembrane region" description="Helical" evidence="1">
    <location>
        <begin position="210"/>
        <end position="232"/>
    </location>
</feature>
<feature type="transmembrane region" description="Helical" evidence="1">
    <location>
        <begin position="53"/>
        <end position="77"/>
    </location>
</feature>
<keyword evidence="1" id="KW-1133">Transmembrane helix</keyword>
<feature type="transmembrane region" description="Helical" evidence="1">
    <location>
        <begin position="20"/>
        <end position="41"/>
    </location>
</feature>
<feature type="transmembrane region" description="Helical" evidence="1">
    <location>
        <begin position="129"/>
        <end position="147"/>
    </location>
</feature>
<dbReference type="InterPro" id="IPR045339">
    <property type="entry name" value="DUF6534"/>
</dbReference>
<reference evidence="3" key="1">
    <citation type="submission" date="2022-07" db="EMBL/GenBank/DDBJ databases">
        <title>Genome Sequence of Leucocoprinus birnbaumii.</title>
        <authorList>
            <person name="Buettner E."/>
        </authorList>
    </citation>
    <scope>NUCLEOTIDE SEQUENCE</scope>
    <source>
        <strain evidence="3">VT141</strain>
    </source>
</reference>
<evidence type="ECO:0000256" key="1">
    <source>
        <dbReference type="SAM" id="Phobius"/>
    </source>
</evidence>
<feature type="transmembrane region" description="Helical" evidence="1">
    <location>
        <begin position="238"/>
        <end position="258"/>
    </location>
</feature>
<keyword evidence="1" id="KW-0812">Transmembrane</keyword>
<evidence type="ECO:0000313" key="4">
    <source>
        <dbReference type="Proteomes" id="UP001213000"/>
    </source>
</evidence>
<keyword evidence="1" id="KW-0472">Membrane</keyword>
<sequence>MVLSHSSDDVPLKLNNGALLIGNFANLMLYTLELLQAYHYFTNRWRTRNDSLLIKMAVALCLLADTAGTAGGCAFVFLNTVNYWGDAEKVRHGSWPLVLILASSIVCQLVVQCFMVYRFFRISHKYIRYIVSLFILLLVTGGVWGMLRSTIRGAKYEDFSYRFNEVRYVTIGLSCTAGADIAITISLLWQLHRFAAYSKYMKELLRRISILAIITGIPPSLTAIACLIAFLLRPESQVCIAVFLLLGRMYTSTMLFTLNNREKLREISGPDSVHINVSSFQAGCPTRDTEEAGEEMHEISDMSGPVTPRSNTLLPLSSSPTSLSFPLQGATKFEKFSRSASSDGLGQQGIQLPSPALMRYSSLIV</sequence>
<dbReference type="AlphaFoldDB" id="A0AAD5YZV7"/>
<evidence type="ECO:0000259" key="2">
    <source>
        <dbReference type="Pfam" id="PF20152"/>
    </source>
</evidence>
<feature type="transmembrane region" description="Helical" evidence="1">
    <location>
        <begin position="97"/>
        <end position="117"/>
    </location>
</feature>
<evidence type="ECO:0000313" key="3">
    <source>
        <dbReference type="EMBL" id="KAJ3575436.1"/>
    </source>
</evidence>
<proteinExistence type="predicted"/>
<dbReference type="Pfam" id="PF20152">
    <property type="entry name" value="DUF6534"/>
    <property type="match status" value="1"/>
</dbReference>
<comment type="caution">
    <text evidence="3">The sequence shown here is derived from an EMBL/GenBank/DDBJ whole genome shotgun (WGS) entry which is preliminary data.</text>
</comment>
<dbReference type="Proteomes" id="UP001213000">
    <property type="component" value="Unassembled WGS sequence"/>
</dbReference>
<name>A0AAD5YZV7_9AGAR</name>
<dbReference type="PANTHER" id="PTHR40465:SF1">
    <property type="entry name" value="DUF6534 DOMAIN-CONTAINING PROTEIN"/>
    <property type="match status" value="1"/>
</dbReference>
<dbReference type="EMBL" id="JANIEX010000037">
    <property type="protein sequence ID" value="KAJ3575436.1"/>
    <property type="molecule type" value="Genomic_DNA"/>
</dbReference>